<organism evidence="1 2">
    <name type="scientific">Dentiscutata erythropus</name>
    <dbReference type="NCBI Taxonomy" id="1348616"/>
    <lineage>
        <taxon>Eukaryota</taxon>
        <taxon>Fungi</taxon>
        <taxon>Fungi incertae sedis</taxon>
        <taxon>Mucoromycota</taxon>
        <taxon>Glomeromycotina</taxon>
        <taxon>Glomeromycetes</taxon>
        <taxon>Diversisporales</taxon>
        <taxon>Gigasporaceae</taxon>
        <taxon>Dentiscutata</taxon>
    </lineage>
</organism>
<comment type="caution">
    <text evidence="1">The sequence shown here is derived from an EMBL/GenBank/DDBJ whole genome shotgun (WGS) entry which is preliminary data.</text>
</comment>
<keyword evidence="2" id="KW-1185">Reference proteome</keyword>
<evidence type="ECO:0000313" key="1">
    <source>
        <dbReference type="EMBL" id="CAG8663919.1"/>
    </source>
</evidence>
<proteinExistence type="predicted"/>
<sequence length="515" mass="59356">MNNTTNETINEATNDAMNKAMNEATNKAMNEATNKAMNDTMNKATNDATNNTTDNTMNIIMGIKNTINMNMNNTISMNDTMNMNNAISMNDAMNMNNAISMNNAINMNINDTISMNNRMNTDNYFLISEKEQNNLNINNAQIQTSIFRFFYNDDSDIIVSTYQYNLHIEDPFDDWLSVDIFIYQYCLEHGFGYQIFHNDKDPDNHSITYRKSFHCSSSENYKAQKILIRIRIVCELEILKEKYPHHEQAIYNMIYKNCNNRNEINSDSGSFLNALYEKVQDANWKVFVWHTEDILDELQATLQSLLSNLESKNIIETWRVRRIGGLSHKENLVILFANGSHICTYFNVKNSSVLTTLESPSNSSFQVTFAFQSIQNFNKSTYNEVDHKHVLERNQYGIAFSIAKTAINIALENNKDAELNISTENYNSKQNQNTSEIISLQQHSINQIISPKVTKIHGTLCKKRIKTSIEISKEKVLNEISNTVQEANYSETSSKQQHKCLIYKKPDHYQKKCPL</sequence>
<dbReference type="OrthoDB" id="2432629at2759"/>
<reference evidence="1" key="1">
    <citation type="submission" date="2021-06" db="EMBL/GenBank/DDBJ databases">
        <authorList>
            <person name="Kallberg Y."/>
            <person name="Tangrot J."/>
            <person name="Rosling A."/>
        </authorList>
    </citation>
    <scope>NUCLEOTIDE SEQUENCE</scope>
    <source>
        <strain evidence="1">MA453B</strain>
    </source>
</reference>
<accession>A0A9N9E4V3</accession>
<feature type="non-terminal residue" evidence="1">
    <location>
        <position position="1"/>
    </location>
</feature>
<dbReference type="Proteomes" id="UP000789405">
    <property type="component" value="Unassembled WGS sequence"/>
</dbReference>
<dbReference type="AlphaFoldDB" id="A0A9N9E4V3"/>
<name>A0A9N9E4V3_9GLOM</name>
<gene>
    <name evidence="1" type="ORF">DERYTH_LOCUS10859</name>
</gene>
<evidence type="ECO:0000313" key="2">
    <source>
        <dbReference type="Proteomes" id="UP000789405"/>
    </source>
</evidence>
<protein>
    <submittedName>
        <fullName evidence="1">9769_t:CDS:1</fullName>
    </submittedName>
</protein>
<dbReference type="EMBL" id="CAJVPY010006501">
    <property type="protein sequence ID" value="CAG8663919.1"/>
    <property type="molecule type" value="Genomic_DNA"/>
</dbReference>